<proteinExistence type="predicted"/>
<feature type="domain" description="DUF6923" evidence="2">
    <location>
        <begin position="125"/>
        <end position="233"/>
    </location>
</feature>
<protein>
    <recommendedName>
        <fullName evidence="2">DUF6923 domain-containing protein</fullName>
    </recommendedName>
</protein>
<feature type="signal peptide" evidence="1">
    <location>
        <begin position="1"/>
        <end position="24"/>
    </location>
</feature>
<dbReference type="InterPro" id="IPR015943">
    <property type="entry name" value="WD40/YVTN_repeat-like_dom_sf"/>
</dbReference>
<dbReference type="Proteomes" id="UP000483004">
    <property type="component" value="Unassembled WGS sequence"/>
</dbReference>
<evidence type="ECO:0000313" key="4">
    <source>
        <dbReference type="Proteomes" id="UP000483004"/>
    </source>
</evidence>
<evidence type="ECO:0000313" key="3">
    <source>
        <dbReference type="EMBL" id="KAB2367174.1"/>
    </source>
</evidence>
<dbReference type="RefSeq" id="WP_151545238.1">
    <property type="nucleotide sequence ID" value="NZ_WBMR01000186.1"/>
</dbReference>
<sequence>MRRRIACTLALTGLALAAAPAASAAETWQQASRQTYYLVDALQRSQGIATDGTTWYFSWKLGLSRVTLDSRTVLASNPLAIPAQLSALGANHIGDIDYYNGKIYAPIEDGSDYQHPYIALYDASTLTYTGTSYALPLSVQPDGAPWVAVDAARGYVYSSAYNPTPALNVYSLADLHLVKTVPLSTTIGSIQGAKIYEGDLYASSNNDAKSIYRIDPDTGQVTDVFDRASSLPSGSETEGLAFLPTSDGAQMHALDAVSGRLATYLYNYKRTTS</sequence>
<accession>A0A6L3VL78</accession>
<dbReference type="AlphaFoldDB" id="A0A6L3VL78"/>
<comment type="caution">
    <text evidence="3">The sequence shown here is derived from an EMBL/GenBank/DDBJ whole genome shotgun (WGS) entry which is preliminary data.</text>
</comment>
<organism evidence="3 4">
    <name type="scientific">Actinomadura montaniterrae</name>
    <dbReference type="NCBI Taxonomy" id="1803903"/>
    <lineage>
        <taxon>Bacteria</taxon>
        <taxon>Bacillati</taxon>
        <taxon>Actinomycetota</taxon>
        <taxon>Actinomycetes</taxon>
        <taxon>Streptosporangiales</taxon>
        <taxon>Thermomonosporaceae</taxon>
        <taxon>Actinomadura</taxon>
    </lineage>
</organism>
<dbReference type="OrthoDB" id="9804931at2"/>
<feature type="chain" id="PRO_5026894904" description="DUF6923 domain-containing protein" evidence="1">
    <location>
        <begin position="25"/>
        <end position="273"/>
    </location>
</feature>
<reference evidence="3 4" key="1">
    <citation type="submission" date="2019-09" db="EMBL/GenBank/DDBJ databases">
        <title>Actinomadura physcomitrii sp. nov., a novel actinomycete isolated from moss [Physcomitrium sphaericum (Ludw) Fuernr].</title>
        <authorList>
            <person name="Liu C."/>
            <person name="Zhuang X."/>
        </authorList>
    </citation>
    <scope>NUCLEOTIDE SEQUENCE [LARGE SCALE GENOMIC DNA]</scope>
    <source>
        <strain evidence="3 4">CYP1-1B</strain>
    </source>
</reference>
<gene>
    <name evidence="3" type="ORF">F9B16_38875</name>
</gene>
<keyword evidence="1" id="KW-0732">Signal</keyword>
<dbReference type="EMBL" id="WBMR01000186">
    <property type="protein sequence ID" value="KAB2367174.1"/>
    <property type="molecule type" value="Genomic_DNA"/>
</dbReference>
<dbReference type="Gene3D" id="2.130.10.10">
    <property type="entry name" value="YVTN repeat-like/Quinoprotein amine dehydrogenase"/>
    <property type="match status" value="1"/>
</dbReference>
<keyword evidence="4" id="KW-1185">Reference proteome</keyword>
<evidence type="ECO:0000256" key="1">
    <source>
        <dbReference type="SAM" id="SignalP"/>
    </source>
</evidence>
<dbReference type="InterPro" id="IPR054215">
    <property type="entry name" value="DUF6923"/>
</dbReference>
<dbReference type="Pfam" id="PF21959">
    <property type="entry name" value="DUF6923"/>
    <property type="match status" value="1"/>
</dbReference>
<evidence type="ECO:0000259" key="2">
    <source>
        <dbReference type="Pfam" id="PF21959"/>
    </source>
</evidence>
<dbReference type="SUPFAM" id="SSF63825">
    <property type="entry name" value="YWTD domain"/>
    <property type="match status" value="1"/>
</dbReference>
<name>A0A6L3VL78_9ACTN</name>